<comment type="caution">
    <text evidence="2">The sequence shown here is derived from an EMBL/GenBank/DDBJ whole genome shotgun (WGS) entry which is preliminary data.</text>
</comment>
<dbReference type="AlphaFoldDB" id="A0A151LY78"/>
<reference evidence="2 3" key="1">
    <citation type="journal article" date="2012" name="Genome Biol.">
        <title>Sequencing three crocodilian genomes to illuminate the evolution of archosaurs and amniotes.</title>
        <authorList>
            <person name="St John J.A."/>
            <person name="Braun E.L."/>
            <person name="Isberg S.R."/>
            <person name="Miles L.G."/>
            <person name="Chong A.Y."/>
            <person name="Gongora J."/>
            <person name="Dalzell P."/>
            <person name="Moran C."/>
            <person name="Bed'hom B."/>
            <person name="Abzhanov A."/>
            <person name="Burgess S.C."/>
            <person name="Cooksey A.M."/>
            <person name="Castoe T.A."/>
            <person name="Crawford N.G."/>
            <person name="Densmore L.D."/>
            <person name="Drew J.C."/>
            <person name="Edwards S.V."/>
            <person name="Faircloth B.C."/>
            <person name="Fujita M.K."/>
            <person name="Greenwold M.J."/>
            <person name="Hoffmann F.G."/>
            <person name="Howard J.M."/>
            <person name="Iguchi T."/>
            <person name="Janes D.E."/>
            <person name="Khan S.Y."/>
            <person name="Kohno S."/>
            <person name="de Koning A.J."/>
            <person name="Lance S.L."/>
            <person name="McCarthy F.M."/>
            <person name="McCormack J.E."/>
            <person name="Merchant M.E."/>
            <person name="Peterson D.G."/>
            <person name="Pollock D.D."/>
            <person name="Pourmand N."/>
            <person name="Raney B.J."/>
            <person name="Roessler K.A."/>
            <person name="Sanford J.R."/>
            <person name="Sawyer R.H."/>
            <person name="Schmidt C.J."/>
            <person name="Triplett E.W."/>
            <person name="Tuberville T.D."/>
            <person name="Venegas-Anaya M."/>
            <person name="Howard J.T."/>
            <person name="Jarvis E.D."/>
            <person name="Guillette L.J.Jr."/>
            <person name="Glenn T.C."/>
            <person name="Green R.E."/>
            <person name="Ray D.A."/>
        </authorList>
    </citation>
    <scope>NUCLEOTIDE SEQUENCE [LARGE SCALE GENOMIC DNA]</scope>
    <source>
        <strain evidence="2">KSC_2009_1</strain>
    </source>
</reference>
<feature type="region of interest" description="Disordered" evidence="1">
    <location>
        <begin position="66"/>
        <end position="86"/>
    </location>
</feature>
<organism evidence="2 3">
    <name type="scientific">Alligator mississippiensis</name>
    <name type="common">American alligator</name>
    <dbReference type="NCBI Taxonomy" id="8496"/>
    <lineage>
        <taxon>Eukaryota</taxon>
        <taxon>Metazoa</taxon>
        <taxon>Chordata</taxon>
        <taxon>Craniata</taxon>
        <taxon>Vertebrata</taxon>
        <taxon>Euteleostomi</taxon>
        <taxon>Archelosauria</taxon>
        <taxon>Archosauria</taxon>
        <taxon>Crocodylia</taxon>
        <taxon>Alligatoridae</taxon>
        <taxon>Alligatorinae</taxon>
        <taxon>Alligator</taxon>
    </lineage>
</organism>
<dbReference type="Proteomes" id="UP000050525">
    <property type="component" value="Unassembled WGS sequence"/>
</dbReference>
<proteinExistence type="predicted"/>
<feature type="region of interest" description="Disordered" evidence="1">
    <location>
        <begin position="1"/>
        <end position="31"/>
    </location>
</feature>
<evidence type="ECO:0000313" key="3">
    <source>
        <dbReference type="Proteomes" id="UP000050525"/>
    </source>
</evidence>
<evidence type="ECO:0000313" key="2">
    <source>
        <dbReference type="EMBL" id="KYO17202.1"/>
    </source>
</evidence>
<sequence length="86" mass="9808">MGSPGAWRQASHFPSHVSQTEMHPVEKYSERGDCGNNRLGSALYHCLNDLLRMEWREKGVVWSQLWSGKSSEGERQPAGDTIKHHF</sequence>
<feature type="compositionally biased region" description="Basic and acidic residues" evidence="1">
    <location>
        <begin position="71"/>
        <end position="86"/>
    </location>
</feature>
<protein>
    <submittedName>
        <fullName evidence="2">Uncharacterized protein</fullName>
    </submittedName>
</protein>
<dbReference type="EMBL" id="AKHW03007073">
    <property type="protein sequence ID" value="KYO17202.1"/>
    <property type="molecule type" value="Genomic_DNA"/>
</dbReference>
<gene>
    <name evidence="2" type="ORF">Y1Q_0007682</name>
</gene>
<evidence type="ECO:0000256" key="1">
    <source>
        <dbReference type="SAM" id="MobiDB-lite"/>
    </source>
</evidence>
<keyword evidence="3" id="KW-1185">Reference proteome</keyword>
<name>A0A151LY78_ALLMI</name>
<accession>A0A151LY78</accession>